<dbReference type="FunFam" id="3.30.200.20:FF:000042">
    <property type="entry name" value="Aurora kinase A"/>
    <property type="match status" value="1"/>
</dbReference>
<dbReference type="Pfam" id="PF18190">
    <property type="entry name" value="Plk4_PB1"/>
    <property type="match status" value="1"/>
</dbReference>
<protein>
    <recommendedName>
        <fullName evidence="3">Serine/threonine-protein kinase PLK4</fullName>
        <ecNumber evidence="2">2.7.11.21</ecNumber>
    </recommendedName>
    <alternativeName>
        <fullName evidence="12">Polo-like kinase 4</fullName>
    </alternativeName>
    <alternativeName>
        <fullName evidence="13 14">Serine/threonine-protein kinase SAK</fullName>
    </alternativeName>
</protein>
<dbReference type="Proteomes" id="UP000708208">
    <property type="component" value="Unassembled WGS sequence"/>
</dbReference>
<evidence type="ECO:0000256" key="1">
    <source>
        <dbReference type="ARBA" id="ARBA00004114"/>
    </source>
</evidence>
<dbReference type="PROSITE" id="PS50011">
    <property type="entry name" value="PROTEIN_KINASE_DOM"/>
    <property type="match status" value="1"/>
</dbReference>
<evidence type="ECO:0000259" key="19">
    <source>
        <dbReference type="PROSITE" id="PS50078"/>
    </source>
</evidence>
<keyword evidence="9 17" id="KW-0067">ATP-binding</keyword>
<evidence type="ECO:0000313" key="22">
    <source>
        <dbReference type="EMBL" id="CAG7709739.1"/>
    </source>
</evidence>
<evidence type="ECO:0000256" key="5">
    <source>
        <dbReference type="ARBA" id="ARBA00022527"/>
    </source>
</evidence>
<dbReference type="Pfam" id="PF00069">
    <property type="entry name" value="Pkinase"/>
    <property type="match status" value="1"/>
</dbReference>
<dbReference type="InterPro" id="IPR008266">
    <property type="entry name" value="Tyr_kinase_AS"/>
</dbReference>
<evidence type="ECO:0000256" key="16">
    <source>
        <dbReference type="ARBA" id="ARBA00048347"/>
    </source>
</evidence>
<feature type="binding site" evidence="17">
    <location>
        <position position="40"/>
    </location>
    <ligand>
        <name>ATP</name>
        <dbReference type="ChEBI" id="CHEBI:30616"/>
    </ligand>
</feature>
<comment type="catalytic activity">
    <reaction evidence="16">
        <text>L-seryl-[protein] + ATP = O-phospho-L-seryl-[protein] + ADP + H(+)</text>
        <dbReference type="Rhea" id="RHEA:17989"/>
        <dbReference type="Rhea" id="RHEA-COMP:9863"/>
        <dbReference type="Rhea" id="RHEA-COMP:11604"/>
        <dbReference type="ChEBI" id="CHEBI:15378"/>
        <dbReference type="ChEBI" id="CHEBI:29999"/>
        <dbReference type="ChEBI" id="CHEBI:30616"/>
        <dbReference type="ChEBI" id="CHEBI:83421"/>
        <dbReference type="ChEBI" id="CHEBI:456216"/>
        <dbReference type="EC" id="2.7.11.21"/>
    </reaction>
</comment>
<evidence type="ECO:0000256" key="9">
    <source>
        <dbReference type="ARBA" id="ARBA00022840"/>
    </source>
</evidence>
<keyword evidence="11" id="KW-0206">Cytoskeleton</keyword>
<dbReference type="FunFam" id="3.30.1120.120:FF:000001">
    <property type="entry name" value="serine/threonine-protein kinase PLK4 isoform X2"/>
    <property type="match status" value="1"/>
</dbReference>
<evidence type="ECO:0000256" key="2">
    <source>
        <dbReference type="ARBA" id="ARBA00012424"/>
    </source>
</evidence>
<sequence>MGSFGNSINEYEVHDLLGKGGFAAVYRARCTRTGLEVAIKMIDKNLMKAAGMVARVRQEVSIHSRLKHPSILELYTFFEDDHYVYLVLELCHNGEVQRFLKRSNSVMSEDDACTILSQVVEGLLYLHSHQIVHRDISLANLLLTRDMNVKIADFGLATQLMRPDEKHLTMCGTPNYISPEVATRGAHGLETDVWGLGVLMYSILVGKAPFDAEDGIKSTLTRVVMAEVKYPPYLSIEARDLIKSLLRKNPNERIKLQAILEHPFMRKFRQNSITSGINNNPVFSKGCKWVSCDSGMASASYPWNPAVTTNSAPGSTYGCSHNWKCCEQCSHHDGCTCLSTRKPSFASGQHSNSSLKHNEYITANIVHRSLNTSGIVNHSHHSHVSQNRDFAHEISSQVPVKPVNHEVEIPKKVVPVPPLLSKRLRPVRQKTKNVVVNILENGEVCLEFLKNRDGTEKVYDVLRISPDGMRIILYQPNRGKGQLVGSEPPILPEQGADAIYNYDNLPEKHWKKYCYASRFVDLVKSKTPKITYYSSSAKCFYMENGPDADFEACFYEGGKITKSSGLVKLEEPSGHHSTFHMTDTPPMSPTPQLMWEHFRKSYKHCEALESSLSDLGNRTDDACFPIIVGRRPPNLALRTLYSQQIPSNKENVSPPSAIRVPTIGGYETSVASTRAGSGLGKTRKILKTTSIAGIGRVSQLSTGDIEVNYEDGNRLVFNSSSAKVSYMTHAGQSFHYQQSDSIPSEIRTKLGQMPHIVKALMDCR</sequence>
<dbReference type="PANTHER" id="PTHR24345">
    <property type="entry name" value="SERINE/THREONINE-PROTEIN KINASE PLK"/>
    <property type="match status" value="1"/>
</dbReference>
<keyword evidence="7 17" id="KW-0547">Nucleotide-binding</keyword>
<evidence type="ECO:0000259" key="18">
    <source>
        <dbReference type="PROSITE" id="PS50011"/>
    </source>
</evidence>
<dbReference type="PANTHER" id="PTHR24345:SF91">
    <property type="entry name" value="SERINE_THREONINE-PROTEIN KINASE PLK4"/>
    <property type="match status" value="1"/>
</dbReference>
<evidence type="ECO:0000256" key="4">
    <source>
        <dbReference type="ARBA" id="ARBA00022490"/>
    </source>
</evidence>
<dbReference type="InterPro" id="IPR017441">
    <property type="entry name" value="Protein_kinase_ATP_BS"/>
</dbReference>
<evidence type="ECO:0000256" key="3">
    <source>
        <dbReference type="ARBA" id="ARBA00020245"/>
    </source>
</evidence>
<dbReference type="EMBL" id="CAJVCH010030496">
    <property type="protein sequence ID" value="CAG7709739.1"/>
    <property type="molecule type" value="Genomic_DNA"/>
</dbReference>
<evidence type="ECO:0000256" key="8">
    <source>
        <dbReference type="ARBA" id="ARBA00022777"/>
    </source>
</evidence>
<dbReference type="CDD" id="cd13116">
    <property type="entry name" value="POLO_box_Plk4_3"/>
    <property type="match status" value="1"/>
</dbReference>
<evidence type="ECO:0000313" key="23">
    <source>
        <dbReference type="Proteomes" id="UP000708208"/>
    </source>
</evidence>
<reference evidence="22" key="1">
    <citation type="submission" date="2021-06" db="EMBL/GenBank/DDBJ databases">
        <authorList>
            <person name="Hodson N. C."/>
            <person name="Mongue J. A."/>
            <person name="Jaron S. K."/>
        </authorList>
    </citation>
    <scope>NUCLEOTIDE SEQUENCE</scope>
</reference>
<evidence type="ECO:0000256" key="6">
    <source>
        <dbReference type="ARBA" id="ARBA00022679"/>
    </source>
</evidence>
<evidence type="ECO:0000256" key="15">
    <source>
        <dbReference type="ARBA" id="ARBA00047802"/>
    </source>
</evidence>
<dbReference type="InterPro" id="IPR033696">
    <property type="entry name" value="POLO_box_Plk4_C"/>
</dbReference>
<evidence type="ECO:0000256" key="11">
    <source>
        <dbReference type="ARBA" id="ARBA00023212"/>
    </source>
</evidence>
<evidence type="ECO:0000259" key="20">
    <source>
        <dbReference type="PROSITE" id="PS51984"/>
    </source>
</evidence>
<dbReference type="PROSITE" id="PS51984">
    <property type="entry name" value="CPB1"/>
    <property type="match status" value="1"/>
</dbReference>
<evidence type="ECO:0000256" key="10">
    <source>
        <dbReference type="ARBA" id="ARBA00022843"/>
    </source>
</evidence>
<dbReference type="GO" id="GO:0005524">
    <property type="term" value="F:ATP binding"/>
    <property type="evidence" value="ECO:0007669"/>
    <property type="project" value="UniProtKB-UniRule"/>
</dbReference>
<dbReference type="GO" id="GO:0005814">
    <property type="term" value="C:centriole"/>
    <property type="evidence" value="ECO:0007669"/>
    <property type="project" value="UniProtKB-SubCell"/>
</dbReference>
<comment type="catalytic activity">
    <reaction evidence="15">
        <text>L-threonyl-[protein] + ATP = O-phospho-L-threonyl-[protein] + ADP + H(+)</text>
        <dbReference type="Rhea" id="RHEA:46608"/>
        <dbReference type="Rhea" id="RHEA-COMP:11060"/>
        <dbReference type="Rhea" id="RHEA-COMP:11605"/>
        <dbReference type="ChEBI" id="CHEBI:15378"/>
        <dbReference type="ChEBI" id="CHEBI:30013"/>
        <dbReference type="ChEBI" id="CHEBI:30616"/>
        <dbReference type="ChEBI" id="CHEBI:61977"/>
        <dbReference type="ChEBI" id="CHEBI:456216"/>
        <dbReference type="EC" id="2.7.11.21"/>
    </reaction>
</comment>
<dbReference type="FunFam" id="1.10.510.10:FF:000576">
    <property type="entry name" value="Serine/threonine-protein kinase PLK4"/>
    <property type="match status" value="1"/>
</dbReference>
<keyword evidence="8" id="KW-0418">Kinase</keyword>
<dbReference type="Pfam" id="PF00659">
    <property type="entry name" value="POLO_box"/>
    <property type="match status" value="1"/>
</dbReference>
<dbReference type="InterPro" id="IPR000719">
    <property type="entry name" value="Prot_kinase_dom"/>
</dbReference>
<dbReference type="EC" id="2.7.11.21" evidence="2"/>
<dbReference type="OrthoDB" id="10004143at2759"/>
<dbReference type="PROSITE" id="PS51985">
    <property type="entry name" value="CPB2"/>
    <property type="match status" value="1"/>
</dbReference>
<evidence type="ECO:0000256" key="12">
    <source>
        <dbReference type="ARBA" id="ARBA00030332"/>
    </source>
</evidence>
<proteinExistence type="predicted"/>
<dbReference type="CDD" id="cd13114">
    <property type="entry name" value="POLO_box_Plk4_1"/>
    <property type="match status" value="1"/>
</dbReference>
<keyword evidence="4" id="KW-0963">Cytoplasm</keyword>
<dbReference type="PROSITE" id="PS00107">
    <property type="entry name" value="PROTEIN_KINASE_ATP"/>
    <property type="match status" value="1"/>
</dbReference>
<feature type="domain" description="Cryptic POLO box 1 (CPB1)" evidence="20">
    <location>
        <begin position="411"/>
        <end position="526"/>
    </location>
</feature>
<accession>A0A8J2JW52</accession>
<evidence type="ECO:0000259" key="21">
    <source>
        <dbReference type="PROSITE" id="PS51985"/>
    </source>
</evidence>
<dbReference type="InterPro" id="IPR033698">
    <property type="entry name" value="POLO_box_Plk4_2"/>
</dbReference>
<evidence type="ECO:0000256" key="14">
    <source>
        <dbReference type="ARBA" id="ARBA00030924"/>
    </source>
</evidence>
<comment type="caution">
    <text evidence="22">The sequence shown here is derived from an EMBL/GenBank/DDBJ whole genome shotgun (WGS) entry which is preliminary data.</text>
</comment>
<dbReference type="GO" id="GO:0004674">
    <property type="term" value="F:protein serine/threonine kinase activity"/>
    <property type="evidence" value="ECO:0007669"/>
    <property type="project" value="UniProtKB-KW"/>
</dbReference>
<dbReference type="Pfam" id="PF18409">
    <property type="entry name" value="Plk4_PB2"/>
    <property type="match status" value="1"/>
</dbReference>
<evidence type="ECO:0000256" key="13">
    <source>
        <dbReference type="ARBA" id="ARBA00030429"/>
    </source>
</evidence>
<dbReference type="PROSITE" id="PS00109">
    <property type="entry name" value="PROTEIN_KINASE_TYR"/>
    <property type="match status" value="1"/>
</dbReference>
<keyword evidence="10" id="KW-0832">Ubl conjugation</keyword>
<dbReference type="InterPro" id="IPR000959">
    <property type="entry name" value="POLO_box_dom"/>
</dbReference>
<keyword evidence="6" id="KW-0808">Transferase</keyword>
<dbReference type="GO" id="GO:0005634">
    <property type="term" value="C:nucleus"/>
    <property type="evidence" value="ECO:0007669"/>
    <property type="project" value="TreeGrafter"/>
</dbReference>
<keyword evidence="5" id="KW-0723">Serine/threonine-protein kinase</keyword>
<feature type="domain" description="Protein kinase" evidence="18">
    <location>
        <begin position="11"/>
        <end position="265"/>
    </location>
</feature>
<comment type="subcellular location">
    <subcellularLocation>
        <location evidence="1">Cytoplasm</location>
        <location evidence="1">Cytoskeleton</location>
        <location evidence="1">Microtubule organizing center</location>
        <location evidence="1">Centrosome</location>
        <location evidence="1">Centriole</location>
    </subcellularLocation>
</comment>
<dbReference type="CDD" id="cd13115">
    <property type="entry name" value="POLO_box_Plk4_2"/>
    <property type="match status" value="1"/>
</dbReference>
<gene>
    <name evidence="22" type="ORF">AFUS01_LOCUS4841</name>
</gene>
<evidence type="ECO:0000256" key="7">
    <source>
        <dbReference type="ARBA" id="ARBA00022741"/>
    </source>
</evidence>
<dbReference type="InterPro" id="IPR033699">
    <property type="entry name" value="POLO_box_Plk4_1"/>
</dbReference>
<name>A0A8J2JW52_9HEXA</name>
<keyword evidence="23" id="KW-1185">Reference proteome</keyword>
<feature type="domain" description="POLO box" evidence="19">
    <location>
        <begin position="681"/>
        <end position="762"/>
    </location>
</feature>
<organism evidence="22 23">
    <name type="scientific">Allacma fusca</name>
    <dbReference type="NCBI Taxonomy" id="39272"/>
    <lineage>
        <taxon>Eukaryota</taxon>
        <taxon>Metazoa</taxon>
        <taxon>Ecdysozoa</taxon>
        <taxon>Arthropoda</taxon>
        <taxon>Hexapoda</taxon>
        <taxon>Collembola</taxon>
        <taxon>Symphypleona</taxon>
        <taxon>Sminthuridae</taxon>
        <taxon>Allacma</taxon>
    </lineage>
</organism>
<dbReference type="AlphaFoldDB" id="A0A8J2JW52"/>
<evidence type="ECO:0000256" key="17">
    <source>
        <dbReference type="PROSITE-ProRule" id="PRU10141"/>
    </source>
</evidence>
<dbReference type="PROSITE" id="PS50078">
    <property type="entry name" value="POLO_BOX"/>
    <property type="match status" value="1"/>
</dbReference>
<feature type="domain" description="Cryptic POLO box 2 (CPB2)" evidence="21">
    <location>
        <begin position="527"/>
        <end position="638"/>
    </location>
</feature>